<dbReference type="EMBL" id="BMAW01012554">
    <property type="protein sequence ID" value="GFT29294.1"/>
    <property type="molecule type" value="Genomic_DNA"/>
</dbReference>
<comment type="subcellular location">
    <subcellularLocation>
        <location evidence="1">Membrane</location>
        <topology evidence="1">Multi-pass membrane protein</topology>
    </subcellularLocation>
</comment>
<organism evidence="14 15">
    <name type="scientific">Nephila pilipes</name>
    <name type="common">Giant wood spider</name>
    <name type="synonym">Nephila maculata</name>
    <dbReference type="NCBI Taxonomy" id="299642"/>
    <lineage>
        <taxon>Eukaryota</taxon>
        <taxon>Metazoa</taxon>
        <taxon>Ecdysozoa</taxon>
        <taxon>Arthropoda</taxon>
        <taxon>Chelicerata</taxon>
        <taxon>Arachnida</taxon>
        <taxon>Araneae</taxon>
        <taxon>Araneomorphae</taxon>
        <taxon>Entelegynae</taxon>
        <taxon>Araneoidea</taxon>
        <taxon>Nephilidae</taxon>
        <taxon>Nephila</taxon>
    </lineage>
</organism>
<dbReference type="GO" id="GO:0016020">
    <property type="term" value="C:membrane"/>
    <property type="evidence" value="ECO:0007669"/>
    <property type="project" value="UniProtKB-SubCell"/>
</dbReference>
<evidence type="ECO:0000256" key="2">
    <source>
        <dbReference type="ARBA" id="ARBA00007193"/>
    </source>
</evidence>
<dbReference type="GO" id="GO:0005272">
    <property type="term" value="F:sodium channel activity"/>
    <property type="evidence" value="ECO:0007669"/>
    <property type="project" value="UniProtKB-KW"/>
</dbReference>
<dbReference type="OrthoDB" id="6436723at2759"/>
<evidence type="ECO:0000256" key="5">
    <source>
        <dbReference type="ARBA" id="ARBA00022692"/>
    </source>
</evidence>
<evidence type="ECO:0000256" key="4">
    <source>
        <dbReference type="ARBA" id="ARBA00022461"/>
    </source>
</evidence>
<evidence type="ECO:0000256" key="9">
    <source>
        <dbReference type="ARBA" id="ARBA00023136"/>
    </source>
</evidence>
<dbReference type="Gene3D" id="1.10.287.770">
    <property type="entry name" value="YojJ-like"/>
    <property type="match status" value="1"/>
</dbReference>
<keyword evidence="11 12" id="KW-0407">Ion channel</keyword>
<proteinExistence type="inferred from homology"/>
<keyword evidence="15" id="KW-1185">Reference proteome</keyword>
<keyword evidence="10 12" id="KW-0739">Sodium transport</keyword>
<reference evidence="14" key="1">
    <citation type="submission" date="2020-08" db="EMBL/GenBank/DDBJ databases">
        <title>Multicomponent nature underlies the extraordinary mechanical properties of spider dragline silk.</title>
        <authorList>
            <person name="Kono N."/>
            <person name="Nakamura H."/>
            <person name="Mori M."/>
            <person name="Yoshida Y."/>
            <person name="Ohtoshi R."/>
            <person name="Malay A.D."/>
            <person name="Moran D.A.P."/>
            <person name="Tomita M."/>
            <person name="Numata K."/>
            <person name="Arakawa K."/>
        </authorList>
    </citation>
    <scope>NUCLEOTIDE SEQUENCE</scope>
</reference>
<protein>
    <submittedName>
        <fullName evidence="14">Uncharacterized protein</fullName>
    </submittedName>
</protein>
<evidence type="ECO:0000256" key="7">
    <source>
        <dbReference type="ARBA" id="ARBA00023053"/>
    </source>
</evidence>
<accession>A0A8X6TLU9</accession>
<evidence type="ECO:0000256" key="1">
    <source>
        <dbReference type="ARBA" id="ARBA00004141"/>
    </source>
</evidence>
<dbReference type="AlphaFoldDB" id="A0A8X6TLU9"/>
<keyword evidence="4 12" id="KW-0894">Sodium channel</keyword>
<gene>
    <name evidence="14" type="primary">AVEN_235582_1</name>
    <name evidence="14" type="ORF">NPIL_583871</name>
</gene>
<evidence type="ECO:0000256" key="12">
    <source>
        <dbReference type="RuleBase" id="RU000679"/>
    </source>
</evidence>
<name>A0A8X6TLU9_NEPPI</name>
<keyword evidence="7" id="KW-0915">Sodium</keyword>
<feature type="transmembrane region" description="Helical" evidence="13">
    <location>
        <begin position="174"/>
        <end position="197"/>
    </location>
</feature>
<keyword evidence="8 12" id="KW-0406">Ion transport</keyword>
<keyword evidence="6 13" id="KW-1133">Transmembrane helix</keyword>
<evidence type="ECO:0000313" key="15">
    <source>
        <dbReference type="Proteomes" id="UP000887013"/>
    </source>
</evidence>
<comment type="caution">
    <text evidence="14">The sequence shown here is derived from an EMBL/GenBank/DDBJ whole genome shotgun (WGS) entry which is preliminary data.</text>
</comment>
<keyword evidence="3 12" id="KW-0813">Transport</keyword>
<comment type="similarity">
    <text evidence="2 12">Belongs to the amiloride-sensitive sodium channel (TC 1.A.6) family.</text>
</comment>
<dbReference type="Pfam" id="PF00858">
    <property type="entry name" value="ASC"/>
    <property type="match status" value="1"/>
</dbReference>
<evidence type="ECO:0000256" key="11">
    <source>
        <dbReference type="ARBA" id="ARBA00023303"/>
    </source>
</evidence>
<evidence type="ECO:0000256" key="6">
    <source>
        <dbReference type="ARBA" id="ARBA00022989"/>
    </source>
</evidence>
<evidence type="ECO:0000313" key="14">
    <source>
        <dbReference type="EMBL" id="GFT29294.1"/>
    </source>
</evidence>
<dbReference type="InterPro" id="IPR001873">
    <property type="entry name" value="ENaC"/>
</dbReference>
<evidence type="ECO:0000256" key="8">
    <source>
        <dbReference type="ARBA" id="ARBA00023065"/>
    </source>
</evidence>
<dbReference type="Proteomes" id="UP000887013">
    <property type="component" value="Unassembled WGS sequence"/>
</dbReference>
<evidence type="ECO:0000256" key="3">
    <source>
        <dbReference type="ARBA" id="ARBA00022448"/>
    </source>
</evidence>
<evidence type="ECO:0000256" key="13">
    <source>
        <dbReference type="SAM" id="Phobius"/>
    </source>
</evidence>
<keyword evidence="5 12" id="KW-0812">Transmembrane</keyword>
<sequence>MLTLRLFVYSSESLKFHFQEEERLLPSPYQTNCTDYEDLWKKNNKTGPRSQEMCKEWCLWNYYKSCGYCEKGLTMVEKPQKACINDDCHQDVKLRGVLDECRRNCMVNCKKLIYRYEIVDRFIYPYSDISREIESDEIKVFLIVKSPEVIVMSHKPLYTAMDAFSYIGGLMGCWLGMSVWACTGIAESAFLAVLRFLKPHMKKSHRLPPIRNPVLFKRNHQGTFVI</sequence>
<evidence type="ECO:0000256" key="10">
    <source>
        <dbReference type="ARBA" id="ARBA00023201"/>
    </source>
</evidence>
<keyword evidence="9 13" id="KW-0472">Membrane</keyword>